<dbReference type="HOGENOM" id="CLU_056469_2_0_2"/>
<evidence type="ECO:0000313" key="8">
    <source>
        <dbReference type="Proteomes" id="UP000027981"/>
    </source>
</evidence>
<dbReference type="PANTHER" id="PTHR34857">
    <property type="entry name" value="SLL0384 PROTEIN"/>
    <property type="match status" value="1"/>
</dbReference>
<gene>
    <name evidence="7" type="ORF">PAP_00865</name>
</gene>
<evidence type="ECO:0000256" key="2">
    <source>
        <dbReference type="ARBA" id="ARBA00022475"/>
    </source>
</evidence>
<dbReference type="GeneID" id="24841308"/>
<dbReference type="KEGG" id="ppac:PAP_00865"/>
<evidence type="ECO:0000256" key="5">
    <source>
        <dbReference type="ARBA" id="ARBA00023136"/>
    </source>
</evidence>
<accession>A0A075LRB0</accession>
<feature type="transmembrane region" description="Helical" evidence="6">
    <location>
        <begin position="224"/>
        <end position="242"/>
    </location>
</feature>
<dbReference type="AlphaFoldDB" id="A0A075LRB0"/>
<feature type="transmembrane region" description="Helical" evidence="6">
    <location>
        <begin position="22"/>
        <end position="55"/>
    </location>
</feature>
<dbReference type="RefSeq" id="WP_048164139.1">
    <property type="nucleotide sequence ID" value="NZ_CP006019.1"/>
</dbReference>
<proteinExistence type="predicted"/>
<dbReference type="OrthoDB" id="31170at2157"/>
<evidence type="ECO:0000256" key="3">
    <source>
        <dbReference type="ARBA" id="ARBA00022692"/>
    </source>
</evidence>
<dbReference type="InterPro" id="IPR003339">
    <property type="entry name" value="ABC/ECF_trnsptr_transmembrane"/>
</dbReference>
<evidence type="ECO:0000256" key="4">
    <source>
        <dbReference type="ARBA" id="ARBA00022989"/>
    </source>
</evidence>
<evidence type="ECO:0000256" key="6">
    <source>
        <dbReference type="SAM" id="Phobius"/>
    </source>
</evidence>
<feature type="transmembrane region" description="Helical" evidence="6">
    <location>
        <begin position="90"/>
        <end position="114"/>
    </location>
</feature>
<evidence type="ECO:0000313" key="7">
    <source>
        <dbReference type="EMBL" id="AIF68616.1"/>
    </source>
</evidence>
<keyword evidence="5 6" id="KW-0472">Membrane</keyword>
<feature type="transmembrane region" description="Helical" evidence="6">
    <location>
        <begin position="134"/>
        <end position="156"/>
    </location>
</feature>
<organism evidence="7 8">
    <name type="scientific">Palaeococcus pacificus DY20341</name>
    <dbReference type="NCBI Taxonomy" id="1343739"/>
    <lineage>
        <taxon>Archaea</taxon>
        <taxon>Methanobacteriati</taxon>
        <taxon>Methanobacteriota</taxon>
        <taxon>Thermococci</taxon>
        <taxon>Thermococcales</taxon>
        <taxon>Thermococcaceae</taxon>
        <taxon>Palaeococcus</taxon>
    </lineage>
</organism>
<dbReference type="STRING" id="1343739.PAP_00865"/>
<comment type="subcellular location">
    <subcellularLocation>
        <location evidence="1">Membrane</location>
        <topology evidence="1">Multi-pass membrane protein</topology>
    </subcellularLocation>
</comment>
<dbReference type="Pfam" id="PF02361">
    <property type="entry name" value="CbiQ"/>
    <property type="match status" value="1"/>
</dbReference>
<dbReference type="eggNOG" id="arCOG02250">
    <property type="taxonomic scope" value="Archaea"/>
</dbReference>
<evidence type="ECO:0000256" key="1">
    <source>
        <dbReference type="ARBA" id="ARBA00004141"/>
    </source>
</evidence>
<keyword evidence="2" id="KW-1003">Cell membrane</keyword>
<dbReference type="CDD" id="cd16914">
    <property type="entry name" value="EcfT"/>
    <property type="match status" value="1"/>
</dbReference>
<protein>
    <submittedName>
        <fullName evidence="7">Cobalt ABC transporter permease</fullName>
    </submittedName>
</protein>
<dbReference type="GO" id="GO:0005886">
    <property type="term" value="C:plasma membrane"/>
    <property type="evidence" value="ECO:0007669"/>
    <property type="project" value="UniProtKB-ARBA"/>
</dbReference>
<dbReference type="EMBL" id="CP006019">
    <property type="protein sequence ID" value="AIF68616.1"/>
    <property type="molecule type" value="Genomic_DNA"/>
</dbReference>
<reference evidence="7 8" key="2">
    <citation type="journal article" date="2015" name="Genome Announc.">
        <title>Complete Genome Sequence of Hyperthermophilic Piezophilic Archaeon Palaeococcus pacificus DY20341T, Isolated from Deep-Sea Hydrothermal Sediments.</title>
        <authorList>
            <person name="Zeng X."/>
            <person name="Jebbar M."/>
            <person name="Shao Z."/>
        </authorList>
    </citation>
    <scope>NUCLEOTIDE SEQUENCE [LARGE SCALE GENOMIC DNA]</scope>
    <source>
        <strain evidence="7 8">DY20341</strain>
    </source>
</reference>
<dbReference type="PANTHER" id="PTHR34857:SF2">
    <property type="entry name" value="SLL0384 PROTEIN"/>
    <property type="match status" value="1"/>
</dbReference>
<name>A0A075LRB0_9EURY</name>
<reference evidence="8" key="1">
    <citation type="submission" date="2013-06" db="EMBL/GenBank/DDBJ databases">
        <title>Complete Genome Sequence of Hyperthermophilic Palaeococcus pacificus DY20341T, Isolated from a Deep-Sea Hydrothermal Sediments.</title>
        <authorList>
            <person name="Zeng X."/>
            <person name="Shao Z."/>
        </authorList>
    </citation>
    <scope>NUCLEOTIDE SEQUENCE [LARGE SCALE GENOMIC DNA]</scope>
    <source>
        <strain evidence="8">DY20341</strain>
    </source>
</reference>
<keyword evidence="8" id="KW-1185">Reference proteome</keyword>
<dbReference type="InterPro" id="IPR051611">
    <property type="entry name" value="ECF_transporter_component"/>
</dbReference>
<keyword evidence="4 6" id="KW-1133">Transmembrane helix</keyword>
<dbReference type="Proteomes" id="UP000027981">
    <property type="component" value="Chromosome"/>
</dbReference>
<sequence length="252" mass="28544">MMYNLYIERDSLMHRLDPRVKIFSSLLGIVAVVLFNSPSALLVIFLSLVISLRFLAKITLNEQWKVLKPLTPLMVITMVIWPFILKPPLFGLFVGLGYALRLGSLALITFSLLLTTKQRDLILGFIKLKMPYEIGLTLTIALRYIPTLYALTLTIMDAQKSRGLELEKGSFLKRAKNTVPVLVPLIISSIKTAHELSIALESRAFGAGKKRTFLYEIRMGKKDYIALLLVLLLFAVAVIFRYKFGIGYIKIY</sequence>
<keyword evidence="3 6" id="KW-0812">Transmembrane</keyword>